<feature type="domain" description="HTH gntR-type" evidence="4">
    <location>
        <begin position="10"/>
        <end position="77"/>
    </location>
</feature>
<dbReference type="CDD" id="cd07377">
    <property type="entry name" value="WHTH_GntR"/>
    <property type="match status" value="1"/>
</dbReference>
<dbReference type="PANTHER" id="PTHR43537">
    <property type="entry name" value="TRANSCRIPTIONAL REGULATOR, GNTR FAMILY"/>
    <property type="match status" value="1"/>
</dbReference>
<dbReference type="SMART" id="SM00895">
    <property type="entry name" value="FCD"/>
    <property type="match status" value="1"/>
</dbReference>
<comment type="caution">
    <text evidence="5">The sequence shown here is derived from an EMBL/GenBank/DDBJ whole genome shotgun (WGS) entry which is preliminary data.</text>
</comment>
<dbReference type="SUPFAM" id="SSF46785">
    <property type="entry name" value="Winged helix' DNA-binding domain"/>
    <property type="match status" value="1"/>
</dbReference>
<keyword evidence="1" id="KW-0805">Transcription regulation</keyword>
<name>A0ABW0H6X4_9HYPH</name>
<dbReference type="PANTHER" id="PTHR43537:SF24">
    <property type="entry name" value="GLUCONATE OPERON TRANSCRIPTIONAL REPRESSOR"/>
    <property type="match status" value="1"/>
</dbReference>
<proteinExistence type="predicted"/>
<accession>A0ABW0H6X4</accession>
<dbReference type="RefSeq" id="WP_377006810.1">
    <property type="nucleotide sequence ID" value="NZ_JBHSLV010000008.1"/>
</dbReference>
<dbReference type="InterPro" id="IPR008920">
    <property type="entry name" value="TF_FadR/GntR_C"/>
</dbReference>
<reference evidence="6" key="1">
    <citation type="journal article" date="2019" name="Int. J. Syst. Evol. Microbiol.">
        <title>The Global Catalogue of Microorganisms (GCM) 10K type strain sequencing project: providing services to taxonomists for standard genome sequencing and annotation.</title>
        <authorList>
            <consortium name="The Broad Institute Genomics Platform"/>
            <consortium name="The Broad Institute Genome Sequencing Center for Infectious Disease"/>
            <person name="Wu L."/>
            <person name="Ma J."/>
        </authorList>
    </citation>
    <scope>NUCLEOTIDE SEQUENCE [LARGE SCALE GENOMIC DNA]</scope>
    <source>
        <strain evidence="6">CGMCC 1.16326</strain>
    </source>
</reference>
<evidence type="ECO:0000313" key="6">
    <source>
        <dbReference type="Proteomes" id="UP001596104"/>
    </source>
</evidence>
<dbReference type="InterPro" id="IPR011711">
    <property type="entry name" value="GntR_C"/>
</dbReference>
<dbReference type="SMART" id="SM00345">
    <property type="entry name" value="HTH_GNTR"/>
    <property type="match status" value="1"/>
</dbReference>
<keyword evidence="6" id="KW-1185">Reference proteome</keyword>
<gene>
    <name evidence="5" type="ORF">ACFPPC_05460</name>
</gene>
<evidence type="ECO:0000313" key="5">
    <source>
        <dbReference type="EMBL" id="MFC5392087.1"/>
    </source>
</evidence>
<evidence type="ECO:0000256" key="3">
    <source>
        <dbReference type="ARBA" id="ARBA00023163"/>
    </source>
</evidence>
<dbReference type="PROSITE" id="PS50949">
    <property type="entry name" value="HTH_GNTR"/>
    <property type="match status" value="1"/>
</dbReference>
<keyword evidence="2" id="KW-0238">DNA-binding</keyword>
<dbReference type="Proteomes" id="UP001596104">
    <property type="component" value="Unassembled WGS sequence"/>
</dbReference>
<dbReference type="EMBL" id="JBHSLV010000008">
    <property type="protein sequence ID" value="MFC5392087.1"/>
    <property type="molecule type" value="Genomic_DNA"/>
</dbReference>
<dbReference type="Pfam" id="PF07729">
    <property type="entry name" value="FCD"/>
    <property type="match status" value="1"/>
</dbReference>
<evidence type="ECO:0000256" key="2">
    <source>
        <dbReference type="ARBA" id="ARBA00023125"/>
    </source>
</evidence>
<dbReference type="InterPro" id="IPR036390">
    <property type="entry name" value="WH_DNA-bd_sf"/>
</dbReference>
<evidence type="ECO:0000259" key="4">
    <source>
        <dbReference type="PROSITE" id="PS50949"/>
    </source>
</evidence>
<dbReference type="Gene3D" id="1.20.120.530">
    <property type="entry name" value="GntR ligand-binding domain-like"/>
    <property type="match status" value="1"/>
</dbReference>
<dbReference type="Gene3D" id="1.10.10.10">
    <property type="entry name" value="Winged helix-like DNA-binding domain superfamily/Winged helix DNA-binding domain"/>
    <property type="match status" value="1"/>
</dbReference>
<protein>
    <submittedName>
        <fullName evidence="5">GntR family transcriptional regulator</fullName>
    </submittedName>
</protein>
<keyword evidence="3" id="KW-0804">Transcription</keyword>
<dbReference type="InterPro" id="IPR036388">
    <property type="entry name" value="WH-like_DNA-bd_sf"/>
</dbReference>
<organism evidence="5 6">
    <name type="scientific">Bosea vestrisii</name>
    <dbReference type="NCBI Taxonomy" id="151416"/>
    <lineage>
        <taxon>Bacteria</taxon>
        <taxon>Pseudomonadati</taxon>
        <taxon>Pseudomonadota</taxon>
        <taxon>Alphaproteobacteria</taxon>
        <taxon>Hyphomicrobiales</taxon>
        <taxon>Boseaceae</taxon>
        <taxon>Bosea</taxon>
    </lineage>
</organism>
<dbReference type="SUPFAM" id="SSF48008">
    <property type="entry name" value="GntR ligand-binding domain-like"/>
    <property type="match status" value="1"/>
</dbReference>
<dbReference type="InterPro" id="IPR000524">
    <property type="entry name" value="Tscrpt_reg_HTH_GntR"/>
</dbReference>
<evidence type="ECO:0000256" key="1">
    <source>
        <dbReference type="ARBA" id="ARBA00023015"/>
    </source>
</evidence>
<dbReference type="Pfam" id="PF00392">
    <property type="entry name" value="GntR"/>
    <property type="match status" value="1"/>
</dbReference>
<sequence length="235" mass="25866">MSFASKGMAATAQDEAYRAILQDIRSGRYQPGERLIPETIARELAMSRMPVREAFQRLANEGLVLIRPNRGCVVSGLTIEEIYELFEIRSVLEGLAVRLAMPRFDAAALAELDDHVARMHRAGAAGGADWLSRHQEFHAYICGLSGRPKLIAQIAALHIAVEPSMRVWLHHVAQPAHATERQDEVVEAIRTGDAEHAEAVMRDHVLRTAPRLAEFLRSRGQAAGLSPTLPASAQL</sequence>